<name>A0ABX2FAV3_9PSEU</name>
<evidence type="ECO:0000313" key="2">
    <source>
        <dbReference type="EMBL" id="NRN68494.1"/>
    </source>
</evidence>
<evidence type="ECO:0008006" key="4">
    <source>
        <dbReference type="Google" id="ProtNLM"/>
    </source>
</evidence>
<organism evidence="2 3">
    <name type="scientific">Kibdelosporangium persicum</name>
    <dbReference type="NCBI Taxonomy" id="2698649"/>
    <lineage>
        <taxon>Bacteria</taxon>
        <taxon>Bacillati</taxon>
        <taxon>Actinomycetota</taxon>
        <taxon>Actinomycetes</taxon>
        <taxon>Pseudonocardiales</taxon>
        <taxon>Pseudonocardiaceae</taxon>
        <taxon>Kibdelosporangium</taxon>
    </lineage>
</organism>
<feature type="region of interest" description="Disordered" evidence="1">
    <location>
        <begin position="154"/>
        <end position="177"/>
    </location>
</feature>
<dbReference type="EMBL" id="JAAATY010000020">
    <property type="protein sequence ID" value="NRN68494.1"/>
    <property type="molecule type" value="Genomic_DNA"/>
</dbReference>
<evidence type="ECO:0000256" key="1">
    <source>
        <dbReference type="SAM" id="MobiDB-lite"/>
    </source>
</evidence>
<evidence type="ECO:0000313" key="3">
    <source>
        <dbReference type="Proteomes" id="UP000763557"/>
    </source>
</evidence>
<dbReference type="PROSITE" id="PS51257">
    <property type="entry name" value="PROKAR_LIPOPROTEIN"/>
    <property type="match status" value="1"/>
</dbReference>
<reference evidence="2 3" key="1">
    <citation type="submission" date="2020-01" db="EMBL/GenBank/DDBJ databases">
        <title>Kibdelosporangium persica a novel Actinomycetes from a hot desert in Iran.</title>
        <authorList>
            <person name="Safaei N."/>
            <person name="Zaburannyi N."/>
            <person name="Mueller R."/>
            <person name="Wink J."/>
        </authorList>
    </citation>
    <scope>NUCLEOTIDE SEQUENCE [LARGE SCALE GENOMIC DNA]</scope>
    <source>
        <strain evidence="2 3">4NS15</strain>
    </source>
</reference>
<proteinExistence type="predicted"/>
<gene>
    <name evidence="2" type="ORF">GC106_57370</name>
</gene>
<keyword evidence="3" id="KW-1185">Reference proteome</keyword>
<sequence>MQRKTGEDRPTVVNWKLTAVIALATAALTACGTEIGDCSGAAIRQGISVDVDPAYAPKVGSARLSACWNGSCQHSALEFYPSTAGKSSSCPSGGPDTACAARMAPTGGLHSFADLRELPAGPVEVTLTLIDPAGAGLGAHQVVVTPKVRYPAGPECGGGTPQGGLFVSPDGTVSERQ</sequence>
<protein>
    <recommendedName>
        <fullName evidence="4">Lipoprotein</fullName>
    </recommendedName>
</protein>
<accession>A0ABX2FAV3</accession>
<comment type="caution">
    <text evidence="2">The sequence shown here is derived from an EMBL/GenBank/DDBJ whole genome shotgun (WGS) entry which is preliminary data.</text>
</comment>
<dbReference type="Proteomes" id="UP000763557">
    <property type="component" value="Unassembled WGS sequence"/>
</dbReference>